<evidence type="ECO:0000313" key="10">
    <source>
        <dbReference type="Proteomes" id="UP001152872"/>
    </source>
</evidence>
<evidence type="ECO:0000256" key="7">
    <source>
        <dbReference type="SAM" id="Phobius"/>
    </source>
</evidence>
<comment type="caution">
    <text evidence="9">The sequence shown here is derived from an EMBL/GenBank/DDBJ whole genome shotgun (WGS) entry which is preliminary data.</text>
</comment>
<name>A0A9X4MBY5_9CYAN</name>
<organism evidence="9 10">
    <name type="scientific">Pseudanabaena catenata USMAC16</name>
    <dbReference type="NCBI Taxonomy" id="1855837"/>
    <lineage>
        <taxon>Bacteria</taxon>
        <taxon>Bacillati</taxon>
        <taxon>Cyanobacteriota</taxon>
        <taxon>Cyanophyceae</taxon>
        <taxon>Pseudanabaenales</taxon>
        <taxon>Pseudanabaenaceae</taxon>
        <taxon>Pseudanabaena</taxon>
    </lineage>
</organism>
<evidence type="ECO:0000313" key="9">
    <source>
        <dbReference type="EMBL" id="MDG3493449.1"/>
    </source>
</evidence>
<sequence length="365" mass="41995">MTWELSDLLRAIATTIVIGIHASHPWWFGVHGTNYLDPEIFIDTAVNQVGRFTVPIFVILSGFALAKSEEKRPFELPIFIQRRIWRIVPPYVLFTLLNTVGRSQFLSGNWLDRGQQIGQALASGMGDYHLYFLGIIFQCYVAYPFLRRINFSPHKLVALLLITFALFSLRWLSATFGWLPSLINLLPDGNHVIYWLPYFQLGIWLSKDRGWTNETVSAWRSPRWGYLFAIATVIELSEFYGSAILKNSAEAVGHYTRPTVVLLTLTFLLWSISWRNWEIKSPVFPISPIFKTIFKPIPQLWRSLQPRMKTQIQIFSKASFTTYLIHVWVLRAIAPLEIVGGILFLPLAIALSWLGGITLWRLLPK</sequence>
<dbReference type="InterPro" id="IPR002656">
    <property type="entry name" value="Acyl_transf_3_dom"/>
</dbReference>
<evidence type="ECO:0000256" key="2">
    <source>
        <dbReference type="ARBA" id="ARBA00007400"/>
    </source>
</evidence>
<dbReference type="PANTHER" id="PTHR40074">
    <property type="entry name" value="O-ACETYLTRANSFERASE WECH"/>
    <property type="match status" value="1"/>
</dbReference>
<accession>A0A9X4MBY5</accession>
<feature type="transmembrane region" description="Helical" evidence="7">
    <location>
        <begin position="87"/>
        <end position="108"/>
    </location>
</feature>
<reference evidence="9" key="1">
    <citation type="submission" date="2019-05" db="EMBL/GenBank/DDBJ databases">
        <title>Whole genome sequencing of Pseudanabaena catenata USMAC16.</title>
        <authorList>
            <person name="Khan Z."/>
            <person name="Omar W.M."/>
            <person name="Convey P."/>
            <person name="Merican F."/>
            <person name="Najimudin N."/>
        </authorList>
    </citation>
    <scope>NUCLEOTIDE SEQUENCE</scope>
    <source>
        <strain evidence="9">USMAC16</strain>
    </source>
</reference>
<evidence type="ECO:0000256" key="3">
    <source>
        <dbReference type="ARBA" id="ARBA00022475"/>
    </source>
</evidence>
<dbReference type="EC" id="2.3.1.-" evidence="9"/>
<feature type="transmembrane region" description="Helical" evidence="7">
    <location>
        <begin position="128"/>
        <end position="146"/>
    </location>
</feature>
<keyword evidence="3" id="KW-1003">Cell membrane</keyword>
<dbReference type="AlphaFoldDB" id="A0A9X4MBY5"/>
<evidence type="ECO:0000256" key="4">
    <source>
        <dbReference type="ARBA" id="ARBA00022692"/>
    </source>
</evidence>
<evidence type="ECO:0000256" key="6">
    <source>
        <dbReference type="ARBA" id="ARBA00023136"/>
    </source>
</evidence>
<feature type="domain" description="Acyltransferase 3" evidence="8">
    <location>
        <begin position="7"/>
        <end position="359"/>
    </location>
</feature>
<comment type="subcellular location">
    <subcellularLocation>
        <location evidence="1">Cell membrane</location>
        <topology evidence="1">Multi-pass membrane protein</topology>
    </subcellularLocation>
</comment>
<feature type="transmembrane region" description="Helical" evidence="7">
    <location>
        <begin position="314"/>
        <end position="334"/>
    </location>
</feature>
<dbReference type="EMBL" id="VBTY01000011">
    <property type="protein sequence ID" value="MDG3493449.1"/>
    <property type="molecule type" value="Genomic_DNA"/>
</dbReference>
<gene>
    <name evidence="9" type="ORF">FEV09_02650</name>
</gene>
<protein>
    <submittedName>
        <fullName evidence="9">Acyltransferase</fullName>
        <ecNumber evidence="9">2.3.1.-</ecNumber>
    </submittedName>
</protein>
<feature type="transmembrane region" description="Helical" evidence="7">
    <location>
        <begin position="48"/>
        <end position="66"/>
    </location>
</feature>
<feature type="transmembrane region" description="Helical" evidence="7">
    <location>
        <begin position="158"/>
        <end position="179"/>
    </location>
</feature>
<keyword evidence="6 7" id="KW-0472">Membrane</keyword>
<dbReference type="Pfam" id="PF01757">
    <property type="entry name" value="Acyl_transf_3"/>
    <property type="match status" value="1"/>
</dbReference>
<evidence type="ECO:0000259" key="8">
    <source>
        <dbReference type="Pfam" id="PF01757"/>
    </source>
</evidence>
<dbReference type="GO" id="GO:0009246">
    <property type="term" value="P:enterobacterial common antigen biosynthetic process"/>
    <property type="evidence" value="ECO:0007669"/>
    <property type="project" value="TreeGrafter"/>
</dbReference>
<keyword evidence="9" id="KW-0012">Acyltransferase</keyword>
<dbReference type="RefSeq" id="WP_009625491.1">
    <property type="nucleotide sequence ID" value="NZ_VBTY01000011.1"/>
</dbReference>
<dbReference type="Proteomes" id="UP001152872">
    <property type="component" value="Unassembled WGS sequence"/>
</dbReference>
<evidence type="ECO:0000256" key="1">
    <source>
        <dbReference type="ARBA" id="ARBA00004651"/>
    </source>
</evidence>
<keyword evidence="10" id="KW-1185">Reference proteome</keyword>
<proteinExistence type="inferred from homology"/>
<dbReference type="GO" id="GO:0016413">
    <property type="term" value="F:O-acetyltransferase activity"/>
    <property type="evidence" value="ECO:0007669"/>
    <property type="project" value="TreeGrafter"/>
</dbReference>
<keyword evidence="9" id="KW-0808">Transferase</keyword>
<dbReference type="GO" id="GO:0005886">
    <property type="term" value="C:plasma membrane"/>
    <property type="evidence" value="ECO:0007669"/>
    <property type="project" value="UniProtKB-SubCell"/>
</dbReference>
<comment type="similarity">
    <text evidence="2">Belongs to the acyltransferase 3 family.</text>
</comment>
<feature type="transmembrane region" description="Helical" evidence="7">
    <location>
        <begin position="340"/>
        <end position="363"/>
    </location>
</feature>
<feature type="transmembrane region" description="Helical" evidence="7">
    <location>
        <begin position="7"/>
        <end position="28"/>
    </location>
</feature>
<keyword evidence="4 7" id="KW-0812">Transmembrane</keyword>
<dbReference type="PANTHER" id="PTHR40074:SF2">
    <property type="entry name" value="O-ACETYLTRANSFERASE WECH"/>
    <property type="match status" value="1"/>
</dbReference>
<feature type="transmembrane region" description="Helical" evidence="7">
    <location>
        <begin position="255"/>
        <end position="272"/>
    </location>
</feature>
<evidence type="ECO:0000256" key="5">
    <source>
        <dbReference type="ARBA" id="ARBA00022989"/>
    </source>
</evidence>
<keyword evidence="5 7" id="KW-1133">Transmembrane helix</keyword>